<dbReference type="Proteomes" id="UP000607653">
    <property type="component" value="Unassembled WGS sequence"/>
</dbReference>
<feature type="transmembrane region" description="Helical" evidence="3">
    <location>
        <begin position="731"/>
        <end position="750"/>
    </location>
</feature>
<feature type="coiled-coil region" evidence="1">
    <location>
        <begin position="62"/>
        <end position="259"/>
    </location>
</feature>
<sequence length="754" mass="87375">MAKKKASKQEKPPIDLPPSQEEKKPQEKPRDTMEEDPLEKLASLKSLNALLLKETVERRQQVDSLLQSKEALESEISRSAAQKQTLTAENELFEDEMIAAEIEQRLTLVFVSSQLHQQAERLKSQIRRENEKVRAESAAFKAKIEENVRDEERRREAVEMKLTQQQRDIDQLSDNFSRYKERASKDIDLKQKEMDQLRSIVENLEKSNEEARNEIRRIQVERDGVLGEKEEMVGTLGELKKAVADVVRERDQIEQARIDGDREIDSLKKSVEAFTADLSRERDASDRVLLEKDMIQKDLDIQTLQVEGLRSELLQLEKNYVETQNELRQLQTERQGLLEEKEERERDLGCLLSDKDSLQRRLEESSRLVEDTEREIRGLVAEKEQIELERTNQAATITELQKEVGELISTISILRKHEESLQLEVSEMGKRNADALEKQEHLREEFNALVEEKREAETSIEQLMEEKSSTMRSLEESLQQLEEQRRKMFEIVKEKADIEQVKIKQEIEIAELHKEAGELRATTSELQRSCDDHTEKNNQLQHEVISQRDALEHITVERDDAMKELEQERNVASSLRIEIVGLEKNLKDTQGELMQISMERDSLIVEKKEKENHIELLMEDKAFMERTVAEAQQGLKESRMKVKSADGFCGRTLSMLKDTATMIYGSQGKEIDGKEYFIGNSESIEEEILPFVTELEAIKKAFRNREEKAEDMNRQLELLHNSLTAQKKRNFWAWLSSATAIFAAVSVAFASSGR</sequence>
<reference evidence="4 5" key="1">
    <citation type="journal article" date="2020" name="Mol. Biol. Evol.">
        <title>Distinct Expression and Methylation Patterns for Genes with Different Fates following a Single Whole-Genome Duplication in Flowering Plants.</title>
        <authorList>
            <person name="Shi T."/>
            <person name="Rahmani R.S."/>
            <person name="Gugger P.F."/>
            <person name="Wang M."/>
            <person name="Li H."/>
            <person name="Zhang Y."/>
            <person name="Li Z."/>
            <person name="Wang Q."/>
            <person name="Van de Peer Y."/>
            <person name="Marchal K."/>
            <person name="Chen J."/>
        </authorList>
    </citation>
    <scope>NUCLEOTIDE SEQUENCE [LARGE SCALE GENOMIC DNA]</scope>
    <source>
        <tissue evidence="4">Leaf</tissue>
    </source>
</reference>
<dbReference type="AlphaFoldDB" id="A0A822YQ74"/>
<evidence type="ECO:0000256" key="1">
    <source>
        <dbReference type="SAM" id="Coils"/>
    </source>
</evidence>
<evidence type="ECO:0000313" key="4">
    <source>
        <dbReference type="EMBL" id="DAD33499.1"/>
    </source>
</evidence>
<proteinExistence type="predicted"/>
<feature type="coiled-coil region" evidence="1">
    <location>
        <begin position="432"/>
        <end position="627"/>
    </location>
</feature>
<keyword evidence="5" id="KW-1185">Reference proteome</keyword>
<evidence type="ECO:0000256" key="3">
    <source>
        <dbReference type="SAM" id="Phobius"/>
    </source>
</evidence>
<keyword evidence="3" id="KW-0812">Transmembrane</keyword>
<keyword evidence="1" id="KW-0175">Coiled coil</keyword>
<feature type="compositionally biased region" description="Basic and acidic residues" evidence="2">
    <location>
        <begin position="20"/>
        <end position="32"/>
    </location>
</feature>
<feature type="coiled-coil region" evidence="1">
    <location>
        <begin position="692"/>
        <end position="729"/>
    </location>
</feature>
<protein>
    <submittedName>
        <fullName evidence="4">Uncharacterized protein</fullName>
    </submittedName>
</protein>
<evidence type="ECO:0000256" key="2">
    <source>
        <dbReference type="SAM" id="MobiDB-lite"/>
    </source>
</evidence>
<dbReference type="EMBL" id="DUZY01000003">
    <property type="protein sequence ID" value="DAD33499.1"/>
    <property type="molecule type" value="Genomic_DNA"/>
</dbReference>
<organism evidence="4 5">
    <name type="scientific">Nelumbo nucifera</name>
    <name type="common">Sacred lotus</name>
    <dbReference type="NCBI Taxonomy" id="4432"/>
    <lineage>
        <taxon>Eukaryota</taxon>
        <taxon>Viridiplantae</taxon>
        <taxon>Streptophyta</taxon>
        <taxon>Embryophyta</taxon>
        <taxon>Tracheophyta</taxon>
        <taxon>Spermatophyta</taxon>
        <taxon>Magnoliopsida</taxon>
        <taxon>Proteales</taxon>
        <taxon>Nelumbonaceae</taxon>
        <taxon>Nelumbo</taxon>
    </lineage>
</organism>
<comment type="caution">
    <text evidence="4">The sequence shown here is derived from an EMBL/GenBank/DDBJ whole genome shotgun (WGS) entry which is preliminary data.</text>
</comment>
<name>A0A822YQ74_NELNU</name>
<evidence type="ECO:0000313" key="5">
    <source>
        <dbReference type="Proteomes" id="UP000607653"/>
    </source>
</evidence>
<gene>
    <name evidence="4" type="ORF">HUJ06_012350</name>
</gene>
<feature type="coiled-coil region" evidence="1">
    <location>
        <begin position="299"/>
        <end position="403"/>
    </location>
</feature>
<accession>A0A822YQ74</accession>
<feature type="region of interest" description="Disordered" evidence="2">
    <location>
        <begin position="1"/>
        <end position="39"/>
    </location>
</feature>
<keyword evidence="3" id="KW-1133">Transmembrane helix</keyword>
<keyword evidence="3" id="KW-0472">Membrane</keyword>